<evidence type="ECO:0000313" key="2">
    <source>
        <dbReference type="EMBL" id="KMQ85830.1"/>
    </source>
</evidence>
<feature type="region of interest" description="Disordered" evidence="1">
    <location>
        <begin position="211"/>
        <end position="250"/>
    </location>
</feature>
<dbReference type="AlphaFoldDB" id="A0A0J7MZE7"/>
<keyword evidence="3" id="KW-1185">Reference proteome</keyword>
<organism evidence="2 3">
    <name type="scientific">Lasius niger</name>
    <name type="common">Black garden ant</name>
    <dbReference type="NCBI Taxonomy" id="67767"/>
    <lineage>
        <taxon>Eukaryota</taxon>
        <taxon>Metazoa</taxon>
        <taxon>Ecdysozoa</taxon>
        <taxon>Arthropoda</taxon>
        <taxon>Hexapoda</taxon>
        <taxon>Insecta</taxon>
        <taxon>Pterygota</taxon>
        <taxon>Neoptera</taxon>
        <taxon>Endopterygota</taxon>
        <taxon>Hymenoptera</taxon>
        <taxon>Apocrita</taxon>
        <taxon>Aculeata</taxon>
        <taxon>Formicoidea</taxon>
        <taxon>Formicidae</taxon>
        <taxon>Formicinae</taxon>
        <taxon>Lasius</taxon>
        <taxon>Lasius</taxon>
    </lineage>
</organism>
<reference evidence="2 3" key="1">
    <citation type="submission" date="2015-04" db="EMBL/GenBank/DDBJ databases">
        <title>Lasius niger genome sequencing.</title>
        <authorList>
            <person name="Konorov E.A."/>
            <person name="Nikitin M.A."/>
            <person name="Kirill M.V."/>
            <person name="Chang P."/>
        </authorList>
    </citation>
    <scope>NUCLEOTIDE SEQUENCE [LARGE SCALE GENOMIC DNA]</scope>
    <source>
        <tissue evidence="2">Whole</tissue>
    </source>
</reference>
<dbReference type="Proteomes" id="UP000036403">
    <property type="component" value="Unassembled WGS sequence"/>
</dbReference>
<dbReference type="EMBL" id="LBMM01013074">
    <property type="protein sequence ID" value="KMQ85830.1"/>
    <property type="molecule type" value="Genomic_DNA"/>
</dbReference>
<protein>
    <submittedName>
        <fullName evidence="2">p74 protein</fullName>
    </submittedName>
</protein>
<gene>
    <name evidence="2" type="ORF">RF55_15391</name>
</gene>
<dbReference type="PaxDb" id="67767-A0A0J7MZE7"/>
<feature type="compositionally biased region" description="Polar residues" evidence="1">
    <location>
        <begin position="212"/>
        <end position="224"/>
    </location>
</feature>
<comment type="caution">
    <text evidence="2">The sequence shown here is derived from an EMBL/GenBank/DDBJ whole genome shotgun (WGS) entry which is preliminary data.</text>
</comment>
<evidence type="ECO:0000313" key="3">
    <source>
        <dbReference type="Proteomes" id="UP000036403"/>
    </source>
</evidence>
<name>A0A0J7MZE7_LASNI</name>
<accession>A0A0J7MZE7</accession>
<proteinExistence type="predicted"/>
<evidence type="ECO:0000256" key="1">
    <source>
        <dbReference type="SAM" id="MobiDB-lite"/>
    </source>
</evidence>
<sequence>MGTNGVFEKRNLSFGAVNEKEEKKYLAATVDISPLHYSETRNVCELANTILISFVTQPWSRSETHKICRQDNFAIGDDLVKSHKIPGQITGRHSRTYCNAFYKDFNEEECACEEKLGDRIMSYTFIDTALLRLARHAIYGEECDTMLAADSSRSEVDDSTVPEYKKSKRVWYESVEKEWTPPPPNILLSDLGITSLSQEWSNIHGLRELTGNMKTENARDSLSSFDGRDSTKTSKSSGRVGAKTRVKRDTDTRVDSTAVAATAADIHKTLNGSLDNSLDCSLGGDIEYHKKYDR</sequence>